<dbReference type="InterPro" id="IPR036702">
    <property type="entry name" value="ComB-like_sf"/>
</dbReference>
<gene>
    <name evidence="1" type="ORF">Rrhod_4354</name>
</gene>
<dbReference type="GO" id="GO:0050532">
    <property type="term" value="F:2-phosphosulfolactate phosphatase activity"/>
    <property type="evidence" value="ECO:0007669"/>
    <property type="project" value="InterPro"/>
</dbReference>
<dbReference type="AlphaFoldDB" id="R7WH20"/>
<dbReference type="eggNOG" id="COG2045">
    <property type="taxonomic scope" value="Bacteria"/>
</dbReference>
<sequence>MNPAHQQLPYSVRFDWGLTGASAIDVDADVAVVVDVLSFSTTLSVAVDRGIEVFPYRWRDDGAAQHAA</sequence>
<dbReference type="EMBL" id="APMY01000132">
    <property type="protein sequence ID" value="EOM74356.1"/>
    <property type="molecule type" value="Genomic_DNA"/>
</dbReference>
<dbReference type="GO" id="GO:0000287">
    <property type="term" value="F:magnesium ion binding"/>
    <property type="evidence" value="ECO:0007669"/>
    <property type="project" value="InterPro"/>
</dbReference>
<keyword evidence="2" id="KW-1185">Reference proteome</keyword>
<organism evidence="1 2">
    <name type="scientific">Rhodococcus rhodnii LMG 5362</name>
    <dbReference type="NCBI Taxonomy" id="1273125"/>
    <lineage>
        <taxon>Bacteria</taxon>
        <taxon>Bacillati</taxon>
        <taxon>Actinomycetota</taxon>
        <taxon>Actinomycetes</taxon>
        <taxon>Mycobacteriales</taxon>
        <taxon>Nocardiaceae</taxon>
        <taxon>Rhodococcus</taxon>
    </lineage>
</organism>
<dbReference type="Proteomes" id="UP000013525">
    <property type="component" value="Unassembled WGS sequence"/>
</dbReference>
<evidence type="ECO:0000313" key="2">
    <source>
        <dbReference type="Proteomes" id="UP000013525"/>
    </source>
</evidence>
<dbReference type="Gene3D" id="3.90.1560.10">
    <property type="entry name" value="ComB-like"/>
    <property type="match status" value="1"/>
</dbReference>
<comment type="caution">
    <text evidence="1">The sequence shown here is derived from an EMBL/GenBank/DDBJ whole genome shotgun (WGS) entry which is preliminary data.</text>
</comment>
<reference evidence="1 2" key="1">
    <citation type="journal article" date="2013" name="Genome Announc.">
        <title>Draft Genome Sequence of Rhodococcus rhodnii Strain LMG5362, a Symbiont of Rhodnius prolixus (Hemiptera, Reduviidae, Triatominae), the Principle Vector of Trypanosoma cruzi.</title>
        <authorList>
            <person name="Pachebat J.A."/>
            <person name="van Keulen G."/>
            <person name="Whitten M.M."/>
            <person name="Girdwood S."/>
            <person name="Del Sol R."/>
            <person name="Dyson P.J."/>
            <person name="Facey P.D."/>
        </authorList>
    </citation>
    <scope>NUCLEOTIDE SEQUENCE [LARGE SCALE GENOMIC DNA]</scope>
    <source>
        <strain evidence="1 2">LMG 5362</strain>
    </source>
</reference>
<accession>R7WH20</accession>
<evidence type="ECO:0000313" key="1">
    <source>
        <dbReference type="EMBL" id="EOM74356.1"/>
    </source>
</evidence>
<dbReference type="SUPFAM" id="SSF142823">
    <property type="entry name" value="ComB-like"/>
    <property type="match status" value="1"/>
</dbReference>
<proteinExistence type="predicted"/>
<name>R7WH20_9NOCA</name>
<protein>
    <submittedName>
        <fullName evidence="1">2-phosphosulfolactate phosphatase</fullName>
    </submittedName>
</protein>